<dbReference type="PANTHER" id="PTHR37468:SF1">
    <property type="entry name" value="SULFATE TRANSPORTER CYSZ"/>
    <property type="match status" value="1"/>
</dbReference>
<evidence type="ECO:0000256" key="2">
    <source>
        <dbReference type="ARBA" id="ARBA00022448"/>
    </source>
</evidence>
<evidence type="ECO:0000256" key="3">
    <source>
        <dbReference type="ARBA" id="ARBA00022475"/>
    </source>
</evidence>
<dbReference type="InterPro" id="IPR050480">
    <property type="entry name" value="CysZ-like"/>
</dbReference>
<gene>
    <name evidence="11" type="primary">cysZ</name>
    <name evidence="12" type="ORF">BECKTC1821D_GA0114238_100352</name>
    <name evidence="13" type="ORF">BECKTC1821E_GA0114239_100354</name>
</gene>
<comment type="subcellular location">
    <subcellularLocation>
        <location evidence="11">Cell inner membrane</location>
        <topology evidence="11">Multi-pass membrane protein</topology>
    </subcellularLocation>
    <subcellularLocation>
        <location evidence="1">Membrane</location>
        <topology evidence="1">Multi-pass membrane protein</topology>
    </subcellularLocation>
</comment>
<evidence type="ECO:0000256" key="1">
    <source>
        <dbReference type="ARBA" id="ARBA00004141"/>
    </source>
</evidence>
<keyword evidence="8 11" id="KW-0764">Sulfate transport</keyword>
<dbReference type="GO" id="GO:0000103">
    <property type="term" value="P:sulfate assimilation"/>
    <property type="evidence" value="ECO:0007669"/>
    <property type="project" value="InterPro"/>
</dbReference>
<keyword evidence="5 11" id="KW-0028">Amino-acid biosynthesis</keyword>
<keyword evidence="2 11" id="KW-0813">Transport</keyword>
<dbReference type="AlphaFoldDB" id="A0A450YBY2"/>
<dbReference type="GO" id="GO:0019344">
    <property type="term" value="P:cysteine biosynthetic process"/>
    <property type="evidence" value="ECO:0007669"/>
    <property type="project" value="UniProtKB-UniRule"/>
</dbReference>
<comment type="function">
    <text evidence="11">High affinity, high specificity proton-dependent sulfate transporter, which mediates sulfate uptake. Provides the sulfur source for the cysteine synthesis pathway.</text>
</comment>
<name>A0A450YBY2_9GAMM</name>
<evidence type="ECO:0000313" key="12">
    <source>
        <dbReference type="EMBL" id="VFK38074.1"/>
    </source>
</evidence>
<feature type="transmembrane region" description="Helical" evidence="11">
    <location>
        <begin position="32"/>
        <end position="52"/>
    </location>
</feature>
<dbReference type="EMBL" id="CAADFS010000003">
    <property type="protein sequence ID" value="VFK38074.1"/>
    <property type="molecule type" value="Genomic_DNA"/>
</dbReference>
<evidence type="ECO:0000256" key="7">
    <source>
        <dbReference type="ARBA" id="ARBA00022989"/>
    </source>
</evidence>
<evidence type="ECO:0000313" key="13">
    <source>
        <dbReference type="EMBL" id="VFK38963.1"/>
    </source>
</evidence>
<dbReference type="GO" id="GO:0005886">
    <property type="term" value="C:plasma membrane"/>
    <property type="evidence" value="ECO:0007669"/>
    <property type="project" value="UniProtKB-SubCell"/>
</dbReference>
<feature type="transmembrane region" description="Helical" evidence="11">
    <location>
        <begin position="72"/>
        <end position="93"/>
    </location>
</feature>
<evidence type="ECO:0000256" key="11">
    <source>
        <dbReference type="HAMAP-Rule" id="MF_00468"/>
    </source>
</evidence>
<dbReference type="NCBIfam" id="NF003433">
    <property type="entry name" value="PRK04949.1"/>
    <property type="match status" value="1"/>
</dbReference>
<comment type="similarity">
    <text evidence="11">Belongs to the CysZ family.</text>
</comment>
<reference evidence="13" key="1">
    <citation type="submission" date="2019-02" db="EMBL/GenBank/DDBJ databases">
        <authorList>
            <person name="Gruber-Vodicka R. H."/>
            <person name="Seah K. B. B."/>
        </authorList>
    </citation>
    <scope>NUCLEOTIDE SEQUENCE</scope>
    <source>
        <strain evidence="12">BECK_BZ123</strain>
        <strain evidence="13">BECK_BZ125</strain>
    </source>
</reference>
<dbReference type="PANTHER" id="PTHR37468">
    <property type="entry name" value="SULFATE TRANSPORTER CYSZ"/>
    <property type="match status" value="1"/>
</dbReference>
<evidence type="ECO:0000256" key="5">
    <source>
        <dbReference type="ARBA" id="ARBA00022605"/>
    </source>
</evidence>
<proteinExistence type="inferred from homology"/>
<evidence type="ECO:0000256" key="10">
    <source>
        <dbReference type="ARBA" id="ARBA00023192"/>
    </source>
</evidence>
<dbReference type="InterPro" id="IPR022985">
    <property type="entry name" value="Sulfate_CysZ"/>
</dbReference>
<sequence length="260" mass="29072">MNLKSHLDGLSAGSGYFWRGFPLLNLSGIRRYVAIPLIINTSLFALLIYFGAERFDELLDQSIPDWLDWLRWLLWPLFAILSLFVTFFLFSLVGNLIAAPFNSLLAEALHARLAEPTSSQDAGSRDAEWLAFFGDIAKSIVPSLLSELRKLRYLLARAIPLGLLFLIPGVNIIAPFLWLAFSAWMLAIEYADYPMGNHGLSFPEQRKYLGERRTLGFGFGGMVLLATMLPGLNFLVIPTAVAGATLLWVEQYPDARRSDA</sequence>
<evidence type="ECO:0000256" key="6">
    <source>
        <dbReference type="ARBA" id="ARBA00022692"/>
    </source>
</evidence>
<dbReference type="HAMAP" id="MF_00468">
    <property type="entry name" value="CysZ"/>
    <property type="match status" value="1"/>
</dbReference>
<evidence type="ECO:0000256" key="8">
    <source>
        <dbReference type="ARBA" id="ARBA00023032"/>
    </source>
</evidence>
<keyword evidence="6 11" id="KW-0812">Transmembrane</keyword>
<evidence type="ECO:0000256" key="4">
    <source>
        <dbReference type="ARBA" id="ARBA00022519"/>
    </source>
</evidence>
<dbReference type="EMBL" id="CAADFT010000003">
    <property type="protein sequence ID" value="VFK38963.1"/>
    <property type="molecule type" value="Genomic_DNA"/>
</dbReference>
<feature type="transmembrane region" description="Helical" evidence="11">
    <location>
        <begin position="222"/>
        <end position="249"/>
    </location>
</feature>
<accession>A0A450YBY2</accession>
<keyword evidence="4 11" id="KW-0997">Cell inner membrane</keyword>
<evidence type="ECO:0000256" key="9">
    <source>
        <dbReference type="ARBA" id="ARBA00023136"/>
    </source>
</evidence>
<organism evidence="13">
    <name type="scientific">Candidatus Kentrum sp. TC</name>
    <dbReference type="NCBI Taxonomy" id="2126339"/>
    <lineage>
        <taxon>Bacteria</taxon>
        <taxon>Pseudomonadati</taxon>
        <taxon>Pseudomonadota</taxon>
        <taxon>Gammaproteobacteria</taxon>
        <taxon>Candidatus Kentrum</taxon>
    </lineage>
</organism>
<keyword evidence="3 11" id="KW-1003">Cell membrane</keyword>
<keyword evidence="9 11" id="KW-0472">Membrane</keyword>
<keyword evidence="10 11" id="KW-0198">Cysteine biosynthesis</keyword>
<protein>
    <recommendedName>
        <fullName evidence="11">Sulfate transporter CysZ</fullName>
    </recommendedName>
</protein>
<dbReference type="InterPro" id="IPR059112">
    <property type="entry name" value="CysZ/EI24"/>
</dbReference>
<keyword evidence="7 11" id="KW-1133">Transmembrane helix</keyword>
<dbReference type="GO" id="GO:0009675">
    <property type="term" value="F:high-affinity sulfate:proton symporter activity"/>
    <property type="evidence" value="ECO:0007669"/>
    <property type="project" value="TreeGrafter"/>
</dbReference>
<feature type="transmembrane region" description="Helical" evidence="11">
    <location>
        <begin position="158"/>
        <end position="187"/>
    </location>
</feature>
<dbReference type="Pfam" id="PF07264">
    <property type="entry name" value="EI24"/>
    <property type="match status" value="1"/>
</dbReference>